<organism evidence="2 3">
    <name type="scientific">Exocentrus adspersus</name>
    <dbReference type="NCBI Taxonomy" id="1586481"/>
    <lineage>
        <taxon>Eukaryota</taxon>
        <taxon>Metazoa</taxon>
        <taxon>Ecdysozoa</taxon>
        <taxon>Arthropoda</taxon>
        <taxon>Hexapoda</taxon>
        <taxon>Insecta</taxon>
        <taxon>Pterygota</taxon>
        <taxon>Neoptera</taxon>
        <taxon>Endopterygota</taxon>
        <taxon>Coleoptera</taxon>
        <taxon>Polyphaga</taxon>
        <taxon>Cucujiformia</taxon>
        <taxon>Chrysomeloidea</taxon>
        <taxon>Cerambycidae</taxon>
        <taxon>Lamiinae</taxon>
        <taxon>Acanthocinini</taxon>
        <taxon>Exocentrus</taxon>
    </lineage>
</organism>
<gene>
    <name evidence="2" type="ORF">NQ315_003014</name>
</gene>
<evidence type="ECO:0000256" key="1">
    <source>
        <dbReference type="SAM" id="MobiDB-lite"/>
    </source>
</evidence>
<dbReference type="Proteomes" id="UP001159042">
    <property type="component" value="Unassembled WGS sequence"/>
</dbReference>
<comment type="caution">
    <text evidence="2">The sequence shown here is derived from an EMBL/GenBank/DDBJ whole genome shotgun (WGS) entry which is preliminary data.</text>
</comment>
<sequence length="173" mass="19009">MGGKGQLPNPSFEPYQCCPKPPARGSKVAKLQPKIGARQVTSKPAAKPAKKTDKPAPAPAPMKTVSKANHPLPPKPAGKEGKNGKEKVLPPIKGEKGKGKKGFFGTVYANASLVSVDHYRIVTRRESIANLSCFDCDFLFDFFKKNRDKVYFELKHRFFKSSPPVELPFCIVL</sequence>
<accession>A0AAV8W406</accession>
<keyword evidence="3" id="KW-1185">Reference proteome</keyword>
<reference evidence="2 3" key="1">
    <citation type="journal article" date="2023" name="Insect Mol. Biol.">
        <title>Genome sequencing provides insights into the evolution of gene families encoding plant cell wall-degrading enzymes in longhorned beetles.</title>
        <authorList>
            <person name="Shin N.R."/>
            <person name="Okamura Y."/>
            <person name="Kirsch R."/>
            <person name="Pauchet Y."/>
        </authorList>
    </citation>
    <scope>NUCLEOTIDE SEQUENCE [LARGE SCALE GENOMIC DNA]</scope>
    <source>
        <strain evidence="2">EAD_L_NR</strain>
    </source>
</reference>
<evidence type="ECO:0000313" key="3">
    <source>
        <dbReference type="Proteomes" id="UP001159042"/>
    </source>
</evidence>
<protein>
    <submittedName>
        <fullName evidence="2">Uncharacterized protein</fullName>
    </submittedName>
</protein>
<name>A0AAV8W406_9CUCU</name>
<feature type="region of interest" description="Disordered" evidence="1">
    <location>
        <begin position="1"/>
        <end position="94"/>
    </location>
</feature>
<dbReference type="AlphaFoldDB" id="A0AAV8W406"/>
<proteinExistence type="predicted"/>
<dbReference type="EMBL" id="JANEYG010000010">
    <property type="protein sequence ID" value="KAJ8921398.1"/>
    <property type="molecule type" value="Genomic_DNA"/>
</dbReference>
<evidence type="ECO:0000313" key="2">
    <source>
        <dbReference type="EMBL" id="KAJ8921398.1"/>
    </source>
</evidence>
<feature type="compositionally biased region" description="Basic and acidic residues" evidence="1">
    <location>
        <begin position="77"/>
        <end position="94"/>
    </location>
</feature>